<reference evidence="1" key="1">
    <citation type="submission" date="2021-10" db="EMBL/GenBank/DDBJ databases">
        <title>Tropical sea cucumber genome reveals ecological adaptation and Cuvierian tubules defense mechanism.</title>
        <authorList>
            <person name="Chen T."/>
        </authorList>
    </citation>
    <scope>NUCLEOTIDE SEQUENCE</scope>
    <source>
        <strain evidence="1">Nanhai2018</strain>
        <tissue evidence="1">Muscle</tissue>
    </source>
</reference>
<evidence type="ECO:0000313" key="1">
    <source>
        <dbReference type="EMBL" id="KAJ8040609.1"/>
    </source>
</evidence>
<comment type="caution">
    <text evidence="1">The sequence shown here is derived from an EMBL/GenBank/DDBJ whole genome shotgun (WGS) entry which is preliminary data.</text>
</comment>
<gene>
    <name evidence="1" type="ORF">HOLleu_14949</name>
</gene>
<keyword evidence="2" id="KW-1185">Reference proteome</keyword>
<dbReference type="EMBL" id="JAIZAY010000006">
    <property type="protein sequence ID" value="KAJ8040609.1"/>
    <property type="molecule type" value="Genomic_DNA"/>
</dbReference>
<name>A0A9Q1C9Q3_HOLLE</name>
<accession>A0A9Q1C9Q3</accession>
<sequence length="137" mass="15581">MNTRYHGSFWVNLYVNSTSMDVNYCGSICSQDAFDMSLIGLNDGQNCFCLTFLEQGMKVALIKVITLNVIRFVLVHLNVVDAMSLQCMMQDRKVFLDALITLHRKCHLTGMMEWQENESPLIHVTVSAVTDLTITRL</sequence>
<dbReference type="AlphaFoldDB" id="A0A9Q1C9Q3"/>
<organism evidence="1 2">
    <name type="scientific">Holothuria leucospilota</name>
    <name type="common">Black long sea cucumber</name>
    <name type="synonym">Mertensiothuria leucospilota</name>
    <dbReference type="NCBI Taxonomy" id="206669"/>
    <lineage>
        <taxon>Eukaryota</taxon>
        <taxon>Metazoa</taxon>
        <taxon>Echinodermata</taxon>
        <taxon>Eleutherozoa</taxon>
        <taxon>Echinozoa</taxon>
        <taxon>Holothuroidea</taxon>
        <taxon>Aspidochirotacea</taxon>
        <taxon>Aspidochirotida</taxon>
        <taxon>Holothuriidae</taxon>
        <taxon>Holothuria</taxon>
    </lineage>
</organism>
<protein>
    <submittedName>
        <fullName evidence="1">Uncharacterized protein</fullName>
    </submittedName>
</protein>
<proteinExistence type="predicted"/>
<evidence type="ECO:0000313" key="2">
    <source>
        <dbReference type="Proteomes" id="UP001152320"/>
    </source>
</evidence>
<dbReference type="Proteomes" id="UP001152320">
    <property type="component" value="Chromosome 6"/>
</dbReference>